<dbReference type="HOGENOM" id="CLU_1678945_0_0_1"/>
<organism evidence="4">
    <name type="scientific">Schizophyllum commune (strain H4-8 / FGSC 9210)</name>
    <name type="common">Split gill fungus</name>
    <dbReference type="NCBI Taxonomy" id="578458"/>
    <lineage>
        <taxon>Eukaryota</taxon>
        <taxon>Fungi</taxon>
        <taxon>Dikarya</taxon>
        <taxon>Basidiomycota</taxon>
        <taxon>Agaricomycotina</taxon>
        <taxon>Agaricomycetes</taxon>
        <taxon>Agaricomycetidae</taxon>
        <taxon>Agaricales</taxon>
        <taxon>Schizophyllaceae</taxon>
        <taxon>Schizophyllum</taxon>
    </lineage>
</organism>
<evidence type="ECO:0000313" key="4">
    <source>
        <dbReference type="Proteomes" id="UP000007431"/>
    </source>
</evidence>
<proteinExistence type="predicted"/>
<dbReference type="VEuPathDB" id="FungiDB:SCHCODRAFT_02504508"/>
<dbReference type="EMBL" id="GL377307">
    <property type="protein sequence ID" value="EFI96591.1"/>
    <property type="molecule type" value="Genomic_DNA"/>
</dbReference>
<accession>D8Q677</accession>
<feature type="compositionally biased region" description="Low complexity" evidence="1">
    <location>
        <begin position="91"/>
        <end position="100"/>
    </location>
</feature>
<dbReference type="VEuPathDB" id="FungiDB:SCHCODRAFT_02749231"/>
<protein>
    <submittedName>
        <fullName evidence="3">Expressed protein</fullName>
    </submittedName>
</protein>
<evidence type="ECO:0000313" key="3">
    <source>
        <dbReference type="EMBL" id="EFI96591.1"/>
    </source>
</evidence>
<feature type="compositionally biased region" description="Basic and acidic residues" evidence="1">
    <location>
        <begin position="147"/>
        <end position="157"/>
    </location>
</feature>
<feature type="compositionally biased region" description="Low complexity" evidence="1">
    <location>
        <begin position="60"/>
        <end position="71"/>
    </location>
</feature>
<dbReference type="AlphaFoldDB" id="D8Q677"/>
<feature type="compositionally biased region" description="Basic and acidic residues" evidence="1">
    <location>
        <begin position="128"/>
        <end position="139"/>
    </location>
</feature>
<name>D8Q677_SCHCM</name>
<reference evidence="3 4" key="1">
    <citation type="journal article" date="2010" name="Nat. Biotechnol.">
        <title>Genome sequence of the model mushroom Schizophyllum commune.</title>
        <authorList>
            <person name="Ohm R.A."/>
            <person name="de Jong J.F."/>
            <person name="Lugones L.G."/>
            <person name="Aerts A."/>
            <person name="Kothe E."/>
            <person name="Stajich J.E."/>
            <person name="de Vries R.P."/>
            <person name="Record E."/>
            <person name="Levasseur A."/>
            <person name="Baker S.E."/>
            <person name="Bartholomew K.A."/>
            <person name="Coutinho P.M."/>
            <person name="Erdmann S."/>
            <person name="Fowler T.J."/>
            <person name="Gathman A.C."/>
            <person name="Lombard V."/>
            <person name="Henrissat B."/>
            <person name="Knabe N."/>
            <person name="Kuees U."/>
            <person name="Lilly W.W."/>
            <person name="Lindquist E."/>
            <person name="Lucas S."/>
            <person name="Magnuson J.K."/>
            <person name="Piumi F."/>
            <person name="Raudaskoski M."/>
            <person name="Salamov A."/>
            <person name="Schmutz J."/>
            <person name="Schwarze F.W.M.R."/>
            <person name="vanKuyk P.A."/>
            <person name="Horton J.S."/>
            <person name="Grigoriev I.V."/>
            <person name="Woesten H.A.B."/>
        </authorList>
    </citation>
    <scope>NUCLEOTIDE SEQUENCE [LARGE SCALE GENOMIC DNA]</scope>
    <source>
        <strain evidence="3">H4-8</strain>
        <strain evidence="4">H4-8 / FGSC 9210</strain>
    </source>
</reference>
<dbReference type="Proteomes" id="UP000007431">
    <property type="component" value="Unassembled WGS sequence"/>
</dbReference>
<keyword evidence="4" id="KW-1185">Reference proteome</keyword>
<evidence type="ECO:0000256" key="1">
    <source>
        <dbReference type="SAM" id="MobiDB-lite"/>
    </source>
</evidence>
<dbReference type="KEGG" id="scm:SCHCO_02504508"/>
<gene>
    <name evidence="2" type="ORF">SCHCODRAFT_257537</name>
    <name evidence="3" type="ORF">SCHCODRAFT_257552</name>
</gene>
<feature type="compositionally biased region" description="Low complexity" evidence="1">
    <location>
        <begin position="108"/>
        <end position="122"/>
    </location>
</feature>
<sequence>MIELPRESTDISSAFVALSRKSALAHRTPFLPPVQHHAVPFSHEWASVVIIRDPAKRAHAAAMSSSPSMTARPRKPFNTKTSASVAPRQNAKSSGAASKSKTLRARPSSSSRSSMQHPSGSSANIGHGKQESTAREISGRKRLGRLRRQEEHRRLKQ</sequence>
<dbReference type="RefSeq" id="XP_003031494.1">
    <property type="nucleotide sequence ID" value="XM_003031448.1"/>
</dbReference>
<feature type="region of interest" description="Disordered" evidence="1">
    <location>
        <begin position="56"/>
        <end position="157"/>
    </location>
</feature>
<evidence type="ECO:0000313" key="2">
    <source>
        <dbReference type="EMBL" id="EFI96562.1"/>
    </source>
</evidence>
<dbReference type="GeneID" id="9592608"/>
<dbReference type="EMBL" id="GL377307">
    <property type="protein sequence ID" value="EFI96562.1"/>
    <property type="molecule type" value="Genomic_DNA"/>
</dbReference>